<dbReference type="AlphaFoldDB" id="X0VHW0"/>
<comment type="caution">
    <text evidence="1">The sequence shown here is derived from an EMBL/GenBank/DDBJ whole genome shotgun (WGS) entry which is preliminary data.</text>
</comment>
<protein>
    <submittedName>
        <fullName evidence="1">Uncharacterized protein</fullName>
    </submittedName>
</protein>
<name>X0VHW0_9ZZZZ</name>
<reference evidence="1" key="1">
    <citation type="journal article" date="2014" name="Front. Microbiol.">
        <title>High frequency of phylogenetically diverse reductive dehalogenase-homologous genes in deep subseafloor sedimentary metagenomes.</title>
        <authorList>
            <person name="Kawai M."/>
            <person name="Futagami T."/>
            <person name="Toyoda A."/>
            <person name="Takaki Y."/>
            <person name="Nishi S."/>
            <person name="Hori S."/>
            <person name="Arai W."/>
            <person name="Tsubouchi T."/>
            <person name="Morono Y."/>
            <person name="Uchiyama I."/>
            <person name="Ito T."/>
            <person name="Fujiyama A."/>
            <person name="Inagaki F."/>
            <person name="Takami H."/>
        </authorList>
    </citation>
    <scope>NUCLEOTIDE SEQUENCE</scope>
    <source>
        <strain evidence="1">Expedition CK06-06</strain>
    </source>
</reference>
<sequence length="84" mass="9530">MEMKYILYAKVHTTKEAGEAWTFKFQPTEEDFKNVCSFSVTTKDPYTTMGQLNLPQDVGDIILLSTKKKNVQGKLPKGDKKAVE</sequence>
<proteinExistence type="predicted"/>
<accession>X0VHW0</accession>
<gene>
    <name evidence="1" type="ORF">S01H1_41041</name>
</gene>
<evidence type="ECO:0000313" key="1">
    <source>
        <dbReference type="EMBL" id="GAG10802.1"/>
    </source>
</evidence>
<dbReference type="EMBL" id="BARS01026011">
    <property type="protein sequence ID" value="GAG10802.1"/>
    <property type="molecule type" value="Genomic_DNA"/>
</dbReference>
<organism evidence="1">
    <name type="scientific">marine sediment metagenome</name>
    <dbReference type="NCBI Taxonomy" id="412755"/>
    <lineage>
        <taxon>unclassified sequences</taxon>
        <taxon>metagenomes</taxon>
        <taxon>ecological metagenomes</taxon>
    </lineage>
</organism>